<evidence type="ECO:0000313" key="3">
    <source>
        <dbReference type="Proteomes" id="UP000007753"/>
    </source>
</evidence>
<accession>D4Z300</accession>
<organism evidence="2 3">
    <name type="scientific">Sphingobium indicum (strain DSM 16413 / CCM 7287 / MTCC 6362 / UT26 / NBRC 101211 / UT26S)</name>
    <name type="common">Sphingobium japonicum</name>
    <dbReference type="NCBI Taxonomy" id="452662"/>
    <lineage>
        <taxon>Bacteria</taxon>
        <taxon>Pseudomonadati</taxon>
        <taxon>Pseudomonadota</taxon>
        <taxon>Alphaproteobacteria</taxon>
        <taxon>Sphingomonadales</taxon>
        <taxon>Sphingomonadaceae</taxon>
        <taxon>Sphingobium</taxon>
    </lineage>
</organism>
<dbReference type="EMBL" id="AP010803">
    <property type="protein sequence ID" value="BAI96982.1"/>
    <property type="molecule type" value="Genomic_DNA"/>
</dbReference>
<reference evidence="2 3" key="1">
    <citation type="journal article" date="2010" name="J. Bacteriol.">
        <title>Complete genome sequence of the representative gamma-hexachlorocyclohexane-degrading bacterium Sphingobium japonicum UT26.</title>
        <authorList>
            <person name="Nagata Y."/>
            <person name="Ohtsubo Y."/>
            <person name="Endo R."/>
            <person name="Ichikawa N."/>
            <person name="Ankai A."/>
            <person name="Oguchi A."/>
            <person name="Fukui S."/>
            <person name="Fujita N."/>
            <person name="Tsuda M."/>
        </authorList>
    </citation>
    <scope>NUCLEOTIDE SEQUENCE [LARGE SCALE GENOMIC DNA]</scope>
    <source>
        <strain evidence="3">DSM 16413 / CCM 7287 / MTCC 6362 / UT26 / NBRC 101211 / UT26S</strain>
    </source>
</reference>
<protein>
    <submittedName>
        <fullName evidence="2">Uncharacterized protein</fullName>
    </submittedName>
</protein>
<dbReference type="HOGENOM" id="CLU_2208366_0_0_5"/>
<dbReference type="STRING" id="452662.SJA_C1-21480"/>
<gene>
    <name evidence="2" type="ordered locus">SJA_C1-21480</name>
</gene>
<dbReference type="Proteomes" id="UP000007753">
    <property type="component" value="Chromosome 1"/>
</dbReference>
<feature type="compositionally biased region" description="Polar residues" evidence="1">
    <location>
        <begin position="71"/>
        <end position="83"/>
    </location>
</feature>
<name>D4Z300_SPHIU</name>
<keyword evidence="3" id="KW-1185">Reference proteome</keyword>
<sequence>MGMIRIGVESGHSLIRHPGLDPGSRCLGRGAHSDKKAGPRIKSGVTETSAISQFQSLIRPSASGLKRPLRTSRNNPTTMTSPKASYCPTGGHFACPIRTGQLTRLRL</sequence>
<dbReference type="AlphaFoldDB" id="D4Z300"/>
<proteinExistence type="predicted"/>
<feature type="region of interest" description="Disordered" evidence="1">
    <location>
        <begin position="61"/>
        <end position="85"/>
    </location>
</feature>
<evidence type="ECO:0000313" key="2">
    <source>
        <dbReference type="EMBL" id="BAI96982.1"/>
    </source>
</evidence>
<dbReference type="KEGG" id="sjp:SJA_C1-21480"/>
<feature type="region of interest" description="Disordered" evidence="1">
    <location>
        <begin position="15"/>
        <end position="46"/>
    </location>
</feature>
<evidence type="ECO:0000256" key="1">
    <source>
        <dbReference type="SAM" id="MobiDB-lite"/>
    </source>
</evidence>